<proteinExistence type="predicted"/>
<reference evidence="1 2" key="1">
    <citation type="submission" date="2023-07" db="EMBL/GenBank/DDBJ databases">
        <title>Genomic Encyclopedia of Type Strains, Phase IV (KMG-IV): sequencing the most valuable type-strain genomes for metagenomic binning, comparative biology and taxonomic classification.</title>
        <authorList>
            <person name="Goeker M."/>
        </authorList>
    </citation>
    <scope>NUCLEOTIDE SEQUENCE [LARGE SCALE GENOMIC DNA]</scope>
    <source>
        <strain evidence="1 2">DSM 19562</strain>
    </source>
</reference>
<name>A0ABU0HHR5_9HYPH</name>
<dbReference type="Proteomes" id="UP001236369">
    <property type="component" value="Unassembled WGS sequence"/>
</dbReference>
<dbReference type="EMBL" id="JAUSVV010000002">
    <property type="protein sequence ID" value="MDQ0441879.1"/>
    <property type="molecule type" value="Genomic_DNA"/>
</dbReference>
<accession>A0ABU0HHR5</accession>
<evidence type="ECO:0000313" key="2">
    <source>
        <dbReference type="Proteomes" id="UP001236369"/>
    </source>
</evidence>
<comment type="caution">
    <text evidence="1">The sequence shown here is derived from an EMBL/GenBank/DDBJ whole genome shotgun (WGS) entry which is preliminary data.</text>
</comment>
<sequence length="126" mass="13075">MTVGRWHWGVGATRGWWTTAARLLAFVLALVLAAPDLGLAADMTGTPGRHASVADAPVLTVDAEHPASGSTDLGPACHVHCGCHPVIRTEGGAFVTRPDTGRRIASAVAGPLAPVWSDRLSRPPRA</sequence>
<gene>
    <name evidence="1" type="ORF">QO016_001362</name>
</gene>
<keyword evidence="2" id="KW-1185">Reference proteome</keyword>
<evidence type="ECO:0000313" key="1">
    <source>
        <dbReference type="EMBL" id="MDQ0441879.1"/>
    </source>
</evidence>
<protein>
    <recommendedName>
        <fullName evidence="3">DUF2946 domain-containing protein</fullName>
    </recommendedName>
</protein>
<evidence type="ECO:0008006" key="3">
    <source>
        <dbReference type="Google" id="ProtNLM"/>
    </source>
</evidence>
<organism evidence="1 2">
    <name type="scientific">Methylobacterium persicinum</name>
    <dbReference type="NCBI Taxonomy" id="374426"/>
    <lineage>
        <taxon>Bacteria</taxon>
        <taxon>Pseudomonadati</taxon>
        <taxon>Pseudomonadota</taxon>
        <taxon>Alphaproteobacteria</taxon>
        <taxon>Hyphomicrobiales</taxon>
        <taxon>Methylobacteriaceae</taxon>
        <taxon>Methylobacterium</taxon>
    </lineage>
</organism>